<dbReference type="AlphaFoldDB" id="A0A0U5GFK5"/>
<name>A0A0U5GFK5_ASPCI</name>
<sequence>MARRARSKSRGRSTTGRSRSHSNRTPRQLDTPDSSLRTASEKRSSAYDANFQQALIDVGIYPQNHQGFRDRRPRNRDAIIARLERRRESISGLDEDAFDNFVQKDHDARSEKTVMSTVFPIIRGSADIPFGEEKLFGNLVPLAEHPFTGRVPDTPPSAFVSWCNG</sequence>
<protein>
    <submittedName>
        <fullName evidence="2">Uncharacterized protein</fullName>
    </submittedName>
</protein>
<reference evidence="3" key="1">
    <citation type="journal article" date="2016" name="Genome Announc.">
        <title>Draft genome sequences of fungus Aspergillus calidoustus.</title>
        <authorList>
            <person name="Horn F."/>
            <person name="Linde J."/>
            <person name="Mattern D.J."/>
            <person name="Walther G."/>
            <person name="Guthke R."/>
            <person name="Scherlach K."/>
            <person name="Martin K."/>
            <person name="Brakhage A.A."/>
            <person name="Petzke L."/>
            <person name="Valiante V."/>
        </authorList>
    </citation>
    <scope>NUCLEOTIDE SEQUENCE [LARGE SCALE GENOMIC DNA]</scope>
    <source>
        <strain evidence="3">SF006504</strain>
    </source>
</reference>
<gene>
    <name evidence="2" type="ORF">ASPCAL13778</name>
</gene>
<dbReference type="Proteomes" id="UP000054771">
    <property type="component" value="Unassembled WGS sequence"/>
</dbReference>
<evidence type="ECO:0000313" key="3">
    <source>
        <dbReference type="Proteomes" id="UP000054771"/>
    </source>
</evidence>
<feature type="compositionally biased region" description="Polar residues" evidence="1">
    <location>
        <begin position="26"/>
        <end position="38"/>
    </location>
</feature>
<feature type="compositionally biased region" description="Basic residues" evidence="1">
    <location>
        <begin position="1"/>
        <end position="11"/>
    </location>
</feature>
<feature type="region of interest" description="Disordered" evidence="1">
    <location>
        <begin position="1"/>
        <end position="45"/>
    </location>
</feature>
<dbReference type="STRING" id="454130.A0A0U5GFK5"/>
<dbReference type="EMBL" id="CDMC01000019">
    <property type="protein sequence ID" value="CEL10662.1"/>
    <property type="molecule type" value="Genomic_DNA"/>
</dbReference>
<organism evidence="2 3">
    <name type="scientific">Aspergillus calidoustus</name>
    <dbReference type="NCBI Taxonomy" id="454130"/>
    <lineage>
        <taxon>Eukaryota</taxon>
        <taxon>Fungi</taxon>
        <taxon>Dikarya</taxon>
        <taxon>Ascomycota</taxon>
        <taxon>Pezizomycotina</taxon>
        <taxon>Eurotiomycetes</taxon>
        <taxon>Eurotiomycetidae</taxon>
        <taxon>Eurotiales</taxon>
        <taxon>Aspergillaceae</taxon>
        <taxon>Aspergillus</taxon>
        <taxon>Aspergillus subgen. Nidulantes</taxon>
    </lineage>
</organism>
<proteinExistence type="predicted"/>
<accession>A0A0U5GFK5</accession>
<dbReference type="OrthoDB" id="4503105at2759"/>
<evidence type="ECO:0000313" key="2">
    <source>
        <dbReference type="EMBL" id="CEL10662.1"/>
    </source>
</evidence>
<keyword evidence="3" id="KW-1185">Reference proteome</keyword>
<evidence type="ECO:0000256" key="1">
    <source>
        <dbReference type="SAM" id="MobiDB-lite"/>
    </source>
</evidence>